<dbReference type="Gene3D" id="1.10.10.1330">
    <property type="entry name" value="RNA polymerase sigma-54 factor, core-binding domain"/>
    <property type="match status" value="1"/>
</dbReference>
<dbReference type="GO" id="GO:0000428">
    <property type="term" value="C:DNA-directed RNA polymerase complex"/>
    <property type="evidence" value="ECO:0007669"/>
    <property type="project" value="UniProtKB-KW"/>
</dbReference>
<dbReference type="InterPro" id="IPR007046">
    <property type="entry name" value="RNA_pol_sigma_54_core-bd"/>
</dbReference>
<dbReference type="InterPro" id="IPR000394">
    <property type="entry name" value="RNA_pol_sigma_54"/>
</dbReference>
<dbReference type="Proteomes" id="UP000285710">
    <property type="component" value="Unassembled WGS sequence"/>
</dbReference>
<dbReference type="GO" id="GO:0016987">
    <property type="term" value="F:sigma factor activity"/>
    <property type="evidence" value="ECO:0007669"/>
    <property type="project" value="UniProtKB-KW"/>
</dbReference>
<evidence type="ECO:0000256" key="1">
    <source>
        <dbReference type="ARBA" id="ARBA00008798"/>
    </source>
</evidence>
<dbReference type="Gene3D" id="1.10.10.60">
    <property type="entry name" value="Homeodomain-like"/>
    <property type="match status" value="1"/>
</dbReference>
<comment type="caution">
    <text evidence="12">The sequence shown here is derived from an EMBL/GenBank/DDBJ whole genome shotgun (WGS) entry which is preliminary data.</text>
</comment>
<name>A0A443IRF4_9RHOB</name>
<keyword evidence="13" id="KW-1185">Reference proteome</keyword>
<dbReference type="GO" id="GO:0001216">
    <property type="term" value="F:DNA-binding transcription activator activity"/>
    <property type="evidence" value="ECO:0007669"/>
    <property type="project" value="InterPro"/>
</dbReference>
<proteinExistence type="inferred from homology"/>
<reference evidence="12 13" key="2">
    <citation type="submission" date="2019-01" db="EMBL/GenBank/DDBJ databases">
        <authorList>
            <person name="Li Y."/>
        </authorList>
    </citation>
    <scope>NUCLEOTIDE SEQUENCE [LARGE SCALE GENOMIC DNA]</scope>
    <source>
        <strain evidence="12 13">2D-5</strain>
    </source>
</reference>
<dbReference type="Pfam" id="PF00309">
    <property type="entry name" value="Sigma54_AID"/>
    <property type="match status" value="1"/>
</dbReference>
<sequence length="408" mass="44713">MQHCCVADRGPPMQRQEQRQIRGLSLSLQMRLALDVLHMGTGRLRRRIRLELARNPALTCSDPDLLPQAEDARAALIAQIGLLRLTVEQRRFARELVHCLDDRGLLADPLAEIAAWLGTTHDMLNDLLPHLHQLEPPGVFARDIAECFRLQLRAKNRLDPWMDRLLDRLDLVAANDLSAIAAFLGTDHEDSREMVADIRDLSLAPVLGSAEPEGPPPELELTAEGVLRLGTTLKLVQHDGGENAEARISAQNLAAAVEGRAASLLRIGTAMVELQLPWLLGGGACRPLTMTALGAQLGMSKSTISRAVAGVAMRTPNGIVHLRDLLKTPVSPQNPDLDREAVAKTLRNIMDNWPAAPRMTDALLVKELAARGIRISRRTVAKYRLELGSTDPLISGFLRDSGPARRPD</sequence>
<accession>A0A443IRF4</accession>
<evidence type="ECO:0000256" key="9">
    <source>
        <dbReference type="PIRNR" id="PIRNR000774"/>
    </source>
</evidence>
<dbReference type="InterPro" id="IPR007634">
    <property type="entry name" value="RNA_pol_sigma_54_DNA-bd"/>
</dbReference>
<dbReference type="GO" id="GO:0016779">
    <property type="term" value="F:nucleotidyltransferase activity"/>
    <property type="evidence" value="ECO:0007669"/>
    <property type="project" value="UniProtKB-KW"/>
</dbReference>
<dbReference type="PROSITE" id="PS00718">
    <property type="entry name" value="SIGMA54_2"/>
    <property type="match status" value="1"/>
</dbReference>
<evidence type="ECO:0000259" key="10">
    <source>
        <dbReference type="Pfam" id="PF04552"/>
    </source>
</evidence>
<dbReference type="Pfam" id="PF04552">
    <property type="entry name" value="Sigma54_DBD"/>
    <property type="match status" value="1"/>
</dbReference>
<evidence type="ECO:0000313" key="12">
    <source>
        <dbReference type="EMBL" id="RWR09260.1"/>
    </source>
</evidence>
<keyword evidence="6 9" id="KW-0731">Sigma factor</keyword>
<evidence type="ECO:0000256" key="2">
    <source>
        <dbReference type="ARBA" id="ARBA00022478"/>
    </source>
</evidence>
<evidence type="ECO:0000259" key="11">
    <source>
        <dbReference type="Pfam" id="PF04963"/>
    </source>
</evidence>
<keyword evidence="7 9" id="KW-0238">DNA-binding</keyword>
<dbReference type="GO" id="GO:0003677">
    <property type="term" value="F:DNA binding"/>
    <property type="evidence" value="ECO:0007669"/>
    <property type="project" value="UniProtKB-KW"/>
</dbReference>
<evidence type="ECO:0000313" key="13">
    <source>
        <dbReference type="Proteomes" id="UP000285710"/>
    </source>
</evidence>
<keyword evidence="2 9" id="KW-0240">DNA-directed RNA polymerase</keyword>
<evidence type="ECO:0000256" key="7">
    <source>
        <dbReference type="ARBA" id="ARBA00023125"/>
    </source>
</evidence>
<comment type="similarity">
    <text evidence="1 9">Belongs to the sigma-54 factor family.</text>
</comment>
<dbReference type="PIRSF" id="PIRSF000774">
    <property type="entry name" value="RpoN"/>
    <property type="match status" value="1"/>
</dbReference>
<evidence type="ECO:0000256" key="5">
    <source>
        <dbReference type="ARBA" id="ARBA00023015"/>
    </source>
</evidence>
<feature type="domain" description="RNA polymerase sigma factor 54 core-binding" evidence="11">
    <location>
        <begin position="68"/>
        <end position="205"/>
    </location>
</feature>
<reference evidence="12 13" key="1">
    <citation type="submission" date="2019-01" db="EMBL/GenBank/DDBJ databases">
        <title>Sinorhodobacter populi sp. nov. isolated from the symptomatic bark tissue of Populus euramericana canker.</title>
        <authorList>
            <person name="Xu G."/>
        </authorList>
    </citation>
    <scope>NUCLEOTIDE SEQUENCE [LARGE SCALE GENOMIC DNA]</scope>
    <source>
        <strain evidence="12 13">2D-5</strain>
    </source>
</reference>
<keyword evidence="3 9" id="KW-0808">Transferase</keyword>
<evidence type="ECO:0000256" key="3">
    <source>
        <dbReference type="ARBA" id="ARBA00022679"/>
    </source>
</evidence>
<keyword evidence="8 9" id="KW-0804">Transcription</keyword>
<dbReference type="EMBL" id="SAUW01000015">
    <property type="protein sequence ID" value="RWR09260.1"/>
    <property type="molecule type" value="Genomic_DNA"/>
</dbReference>
<comment type="function">
    <text evidence="9">Sigma factors are initiation factors that promote the attachment of RNA polymerase to specific initiation sites and are then released.</text>
</comment>
<dbReference type="PROSITE" id="PS50044">
    <property type="entry name" value="SIGMA54_3"/>
    <property type="match status" value="1"/>
</dbReference>
<dbReference type="PANTHER" id="PTHR32248">
    <property type="entry name" value="RNA POLYMERASE SIGMA-54 FACTOR"/>
    <property type="match status" value="1"/>
</dbReference>
<feature type="domain" description="RNA polymerase sigma factor 54 DNA-binding" evidence="10">
    <location>
        <begin position="245"/>
        <end position="388"/>
    </location>
</feature>
<dbReference type="PRINTS" id="PR00045">
    <property type="entry name" value="SIGMA54FCT"/>
</dbReference>
<dbReference type="AlphaFoldDB" id="A0A443IRF4"/>
<keyword evidence="5 9" id="KW-0805">Transcription regulation</keyword>
<gene>
    <name evidence="12" type="ORF">D2T33_14755</name>
</gene>
<dbReference type="InterPro" id="IPR038709">
    <property type="entry name" value="RpoN_core-bd_sf"/>
</dbReference>
<protein>
    <recommendedName>
        <fullName evidence="9">RNA polymerase sigma-54 factor</fullName>
    </recommendedName>
</protein>
<evidence type="ECO:0000256" key="4">
    <source>
        <dbReference type="ARBA" id="ARBA00022695"/>
    </source>
</evidence>
<organism evidence="12 13">
    <name type="scientific">Paenirhodobacter populi</name>
    <dbReference type="NCBI Taxonomy" id="2306993"/>
    <lineage>
        <taxon>Bacteria</taxon>
        <taxon>Pseudomonadati</taxon>
        <taxon>Pseudomonadota</taxon>
        <taxon>Alphaproteobacteria</taxon>
        <taxon>Rhodobacterales</taxon>
        <taxon>Rhodobacter group</taxon>
        <taxon>Paenirhodobacter</taxon>
    </lineage>
</organism>
<dbReference type="PANTHER" id="PTHR32248:SF4">
    <property type="entry name" value="RNA POLYMERASE SIGMA-54 FACTOR"/>
    <property type="match status" value="1"/>
</dbReference>
<keyword evidence="4 9" id="KW-0548">Nucleotidyltransferase</keyword>
<dbReference type="Pfam" id="PF04963">
    <property type="entry name" value="Sigma54_CBD"/>
    <property type="match status" value="1"/>
</dbReference>
<evidence type="ECO:0000256" key="8">
    <source>
        <dbReference type="ARBA" id="ARBA00023163"/>
    </source>
</evidence>
<evidence type="ECO:0000256" key="6">
    <source>
        <dbReference type="ARBA" id="ARBA00023082"/>
    </source>
</evidence>
<dbReference type="GO" id="GO:0006352">
    <property type="term" value="P:DNA-templated transcription initiation"/>
    <property type="evidence" value="ECO:0007669"/>
    <property type="project" value="InterPro"/>
</dbReference>